<accession>J3M0C5</accession>
<name>J3M0C5_ORYBR</name>
<dbReference type="Gramene" id="OB04G28500.1">
    <property type="protein sequence ID" value="OB04G28500.1"/>
    <property type="gene ID" value="OB04G28500"/>
</dbReference>
<dbReference type="OMA" id="RCSGGWQ"/>
<feature type="compositionally biased region" description="Acidic residues" evidence="1">
    <location>
        <begin position="44"/>
        <end position="53"/>
    </location>
</feature>
<sequence length="69" mass="7766">MIVMEDDLAGDGFTQSDLEAAKLLMQLRGSGGRQDNNAGAVPTEQDDEDDDYQWLDARKFPRYRSLSEL</sequence>
<evidence type="ECO:0000313" key="3">
    <source>
        <dbReference type="Proteomes" id="UP000006038"/>
    </source>
</evidence>
<evidence type="ECO:0000256" key="1">
    <source>
        <dbReference type="SAM" id="MobiDB-lite"/>
    </source>
</evidence>
<organism evidence="2">
    <name type="scientific">Oryza brachyantha</name>
    <name type="common">malo sina</name>
    <dbReference type="NCBI Taxonomy" id="4533"/>
    <lineage>
        <taxon>Eukaryota</taxon>
        <taxon>Viridiplantae</taxon>
        <taxon>Streptophyta</taxon>
        <taxon>Embryophyta</taxon>
        <taxon>Tracheophyta</taxon>
        <taxon>Spermatophyta</taxon>
        <taxon>Magnoliopsida</taxon>
        <taxon>Liliopsida</taxon>
        <taxon>Poales</taxon>
        <taxon>Poaceae</taxon>
        <taxon>BOP clade</taxon>
        <taxon>Oryzoideae</taxon>
        <taxon>Oryzeae</taxon>
        <taxon>Oryzinae</taxon>
        <taxon>Oryza</taxon>
    </lineage>
</organism>
<feature type="region of interest" description="Disordered" evidence="1">
    <location>
        <begin position="29"/>
        <end position="53"/>
    </location>
</feature>
<dbReference type="EnsemblPlants" id="OB04G28500.1">
    <property type="protein sequence ID" value="OB04G28500.1"/>
    <property type="gene ID" value="OB04G28500"/>
</dbReference>
<evidence type="ECO:0000313" key="2">
    <source>
        <dbReference type="EnsemblPlants" id="OB04G28500.1"/>
    </source>
</evidence>
<proteinExistence type="predicted"/>
<dbReference type="HOGENOM" id="CLU_167149_0_0_1"/>
<protein>
    <submittedName>
        <fullName evidence="2">Uncharacterized protein</fullName>
    </submittedName>
</protein>
<dbReference type="AlphaFoldDB" id="J3M0C5"/>
<keyword evidence="3" id="KW-1185">Reference proteome</keyword>
<reference evidence="2" key="1">
    <citation type="journal article" date="2013" name="Nat. Commun.">
        <title>Whole-genome sequencing of Oryza brachyantha reveals mechanisms underlying Oryza genome evolution.</title>
        <authorList>
            <person name="Chen J."/>
            <person name="Huang Q."/>
            <person name="Gao D."/>
            <person name="Wang J."/>
            <person name="Lang Y."/>
            <person name="Liu T."/>
            <person name="Li B."/>
            <person name="Bai Z."/>
            <person name="Luis Goicoechea J."/>
            <person name="Liang C."/>
            <person name="Chen C."/>
            <person name="Zhang W."/>
            <person name="Sun S."/>
            <person name="Liao Y."/>
            <person name="Zhang X."/>
            <person name="Yang L."/>
            <person name="Song C."/>
            <person name="Wang M."/>
            <person name="Shi J."/>
            <person name="Liu G."/>
            <person name="Liu J."/>
            <person name="Zhou H."/>
            <person name="Zhou W."/>
            <person name="Yu Q."/>
            <person name="An N."/>
            <person name="Chen Y."/>
            <person name="Cai Q."/>
            <person name="Wang B."/>
            <person name="Liu B."/>
            <person name="Min J."/>
            <person name="Huang Y."/>
            <person name="Wu H."/>
            <person name="Li Z."/>
            <person name="Zhang Y."/>
            <person name="Yin Y."/>
            <person name="Song W."/>
            <person name="Jiang J."/>
            <person name="Jackson S.A."/>
            <person name="Wing R.A."/>
            <person name="Wang J."/>
            <person name="Chen M."/>
        </authorList>
    </citation>
    <scope>NUCLEOTIDE SEQUENCE [LARGE SCALE GENOMIC DNA]</scope>
    <source>
        <strain evidence="2">cv. IRGC 101232</strain>
    </source>
</reference>
<reference evidence="2" key="2">
    <citation type="submission" date="2013-04" db="UniProtKB">
        <authorList>
            <consortium name="EnsemblPlants"/>
        </authorList>
    </citation>
    <scope>IDENTIFICATION</scope>
</reference>
<dbReference type="Proteomes" id="UP000006038">
    <property type="component" value="Chromosome 4"/>
</dbReference>